<accession>A0A926EQI3</accession>
<sequence length="127" mass="15315">MTRQEKAEYLGKYKLLDMEIARQCEELGNWRMRSRRCQSQSQKEERLAARRILAMEKEIAEEIQRLCQQRKRIKNIISSVNNDTLRLLLEYRYLNGCTLEKTAEKMNYTFRHICRLHFQALDKLSLS</sequence>
<dbReference type="GO" id="GO:0003700">
    <property type="term" value="F:DNA-binding transcription factor activity"/>
    <property type="evidence" value="ECO:0007669"/>
    <property type="project" value="InterPro"/>
</dbReference>
<keyword evidence="3" id="KW-1185">Reference proteome</keyword>
<dbReference type="EMBL" id="JACRTD010000002">
    <property type="protein sequence ID" value="MBC8584455.1"/>
    <property type="molecule type" value="Genomic_DNA"/>
</dbReference>
<dbReference type="SUPFAM" id="SSF88659">
    <property type="entry name" value="Sigma3 and sigma4 domains of RNA polymerase sigma factors"/>
    <property type="match status" value="1"/>
</dbReference>
<reference evidence="2" key="1">
    <citation type="submission" date="2020-08" db="EMBL/GenBank/DDBJ databases">
        <title>Genome public.</title>
        <authorList>
            <person name="Liu C."/>
            <person name="Sun Q."/>
        </authorList>
    </citation>
    <scope>NUCLEOTIDE SEQUENCE</scope>
    <source>
        <strain evidence="2">NSJ-64</strain>
    </source>
</reference>
<protein>
    <recommendedName>
        <fullName evidence="1">RNA polymerase sigma-70 region 4 domain-containing protein</fullName>
    </recommendedName>
</protein>
<proteinExistence type="predicted"/>
<organism evidence="2 3">
    <name type="scientific">Youxingia wuxianensis</name>
    <dbReference type="NCBI Taxonomy" id="2763678"/>
    <lineage>
        <taxon>Bacteria</taxon>
        <taxon>Bacillati</taxon>
        <taxon>Bacillota</taxon>
        <taxon>Clostridia</taxon>
        <taxon>Eubacteriales</taxon>
        <taxon>Oscillospiraceae</taxon>
        <taxon>Youxingia</taxon>
    </lineage>
</organism>
<dbReference type="Gene3D" id="1.20.140.160">
    <property type="match status" value="1"/>
</dbReference>
<dbReference type="Pfam" id="PF04545">
    <property type="entry name" value="Sigma70_r4"/>
    <property type="match status" value="1"/>
</dbReference>
<comment type="caution">
    <text evidence="2">The sequence shown here is derived from an EMBL/GenBank/DDBJ whole genome shotgun (WGS) entry which is preliminary data.</text>
</comment>
<dbReference type="GO" id="GO:0006352">
    <property type="term" value="P:DNA-templated transcription initiation"/>
    <property type="evidence" value="ECO:0007669"/>
    <property type="project" value="InterPro"/>
</dbReference>
<evidence type="ECO:0000313" key="3">
    <source>
        <dbReference type="Proteomes" id="UP000623678"/>
    </source>
</evidence>
<dbReference type="AlphaFoldDB" id="A0A926EQI3"/>
<dbReference type="RefSeq" id="WP_262394289.1">
    <property type="nucleotide sequence ID" value="NZ_JACRTD010000002.1"/>
</dbReference>
<evidence type="ECO:0000259" key="1">
    <source>
        <dbReference type="Pfam" id="PF04545"/>
    </source>
</evidence>
<name>A0A926EQI3_9FIRM</name>
<dbReference type="InterPro" id="IPR013324">
    <property type="entry name" value="RNA_pol_sigma_r3/r4-like"/>
</dbReference>
<feature type="domain" description="RNA polymerase sigma-70 region 4" evidence="1">
    <location>
        <begin position="85"/>
        <end position="124"/>
    </location>
</feature>
<dbReference type="Proteomes" id="UP000623678">
    <property type="component" value="Unassembled WGS sequence"/>
</dbReference>
<gene>
    <name evidence="2" type="ORF">H8705_02530</name>
</gene>
<evidence type="ECO:0000313" key="2">
    <source>
        <dbReference type="EMBL" id="MBC8584455.1"/>
    </source>
</evidence>
<dbReference type="InterPro" id="IPR007630">
    <property type="entry name" value="RNA_pol_sigma70_r4"/>
</dbReference>